<dbReference type="CDD" id="cd02199">
    <property type="entry name" value="YjgF_YER057c_UK114_like_1"/>
    <property type="match status" value="1"/>
</dbReference>
<dbReference type="Pfam" id="PF14588">
    <property type="entry name" value="YjgF_endoribonc"/>
    <property type="match status" value="1"/>
</dbReference>
<evidence type="ECO:0000259" key="1">
    <source>
        <dbReference type="Pfam" id="PF14588"/>
    </source>
</evidence>
<dbReference type="SUPFAM" id="SSF55298">
    <property type="entry name" value="YjgF-like"/>
    <property type="match status" value="1"/>
</dbReference>
<feature type="domain" description="Endoribonuclease L-PSP/chorismate mutase-like" evidence="1">
    <location>
        <begin position="5"/>
        <end position="145"/>
    </location>
</feature>
<name>X1D971_9ZZZZ</name>
<dbReference type="PANTHER" id="PTHR43760">
    <property type="entry name" value="ENDORIBONUCLEASE-RELATED"/>
    <property type="match status" value="1"/>
</dbReference>
<dbReference type="AlphaFoldDB" id="X1D971"/>
<reference evidence="2" key="1">
    <citation type="journal article" date="2014" name="Front. Microbiol.">
        <title>High frequency of phylogenetically diverse reductive dehalogenase-homologous genes in deep subseafloor sedimentary metagenomes.</title>
        <authorList>
            <person name="Kawai M."/>
            <person name="Futagami T."/>
            <person name="Toyoda A."/>
            <person name="Takaki Y."/>
            <person name="Nishi S."/>
            <person name="Hori S."/>
            <person name="Arai W."/>
            <person name="Tsubouchi T."/>
            <person name="Morono Y."/>
            <person name="Uchiyama I."/>
            <person name="Ito T."/>
            <person name="Fujiyama A."/>
            <person name="Inagaki F."/>
            <person name="Takami H."/>
        </authorList>
    </citation>
    <scope>NUCLEOTIDE SEQUENCE</scope>
    <source>
        <strain evidence="2">Expedition CK06-06</strain>
    </source>
</reference>
<dbReference type="Gene3D" id="3.30.1330.40">
    <property type="entry name" value="RutC-like"/>
    <property type="match status" value="1"/>
</dbReference>
<evidence type="ECO:0000313" key="2">
    <source>
        <dbReference type="EMBL" id="GAH04850.1"/>
    </source>
</evidence>
<dbReference type="InterPro" id="IPR035959">
    <property type="entry name" value="RutC-like_sf"/>
</dbReference>
<organism evidence="2">
    <name type="scientific">marine sediment metagenome</name>
    <dbReference type="NCBI Taxonomy" id="412755"/>
    <lineage>
        <taxon>unclassified sequences</taxon>
        <taxon>metagenomes</taxon>
        <taxon>ecological metagenomes</taxon>
    </lineage>
</organism>
<accession>X1D971</accession>
<proteinExistence type="predicted"/>
<protein>
    <recommendedName>
        <fullName evidence="1">Endoribonuclease L-PSP/chorismate mutase-like domain-containing protein</fullName>
    </recommendedName>
</protein>
<dbReference type="InterPro" id="IPR013813">
    <property type="entry name" value="Endoribo_LPSP/chorism_mut-like"/>
</dbReference>
<dbReference type="PANTHER" id="PTHR43760:SF1">
    <property type="entry name" value="ENDORIBONUCLEASE L-PSP_CHORISMATE MUTASE-LIKE DOMAIN-CONTAINING PROTEIN"/>
    <property type="match status" value="1"/>
</dbReference>
<gene>
    <name evidence="2" type="ORF">S01H4_38220</name>
</gene>
<comment type="caution">
    <text evidence="2">The sequence shown here is derived from an EMBL/GenBank/DDBJ whole genome shotgun (WGS) entry which is preliminary data.</text>
</comment>
<dbReference type="EMBL" id="BART01020599">
    <property type="protein sequence ID" value="GAH04850.1"/>
    <property type="molecule type" value="Genomic_DNA"/>
</dbReference>
<sequence>MEDFEARLKELGLSLPEIPPSAGAYVPAVQSGNLIFCSGQGPYKNGAFAYIGKVGDNLSLEDGYQAARIAVLNCLAEICSLIGSLNKIKRVVQIRGFVNSAPEFHDQPKVVNGASELVLDIFGDAGKHARCALGTSNLPMNTPVEIEMVVEIETK</sequence>